<accession>A0ABU5CDK0</accession>
<dbReference type="InterPro" id="IPR036380">
    <property type="entry name" value="Isochorismatase-like_sf"/>
</dbReference>
<organism evidence="1 2">
    <name type="scientific">Tigheibacillus jepli</name>
    <dbReference type="NCBI Taxonomy" id="3035914"/>
    <lineage>
        <taxon>Bacteria</taxon>
        <taxon>Bacillati</taxon>
        <taxon>Bacillota</taxon>
        <taxon>Bacilli</taxon>
        <taxon>Bacillales</taxon>
        <taxon>Bacillaceae</taxon>
        <taxon>Tigheibacillus</taxon>
    </lineage>
</organism>
<gene>
    <name evidence="1" type="ORF">P5G51_002390</name>
</gene>
<dbReference type="EMBL" id="JAROCA020000001">
    <property type="protein sequence ID" value="MDY0404415.1"/>
    <property type="molecule type" value="Genomic_DNA"/>
</dbReference>
<dbReference type="RefSeq" id="WP_320384934.1">
    <property type="nucleotide sequence ID" value="NZ_JAROCA020000001.1"/>
</dbReference>
<reference evidence="1 2" key="1">
    <citation type="submission" date="2023-10" db="EMBL/GenBank/DDBJ databases">
        <title>179-bfca-hs.</title>
        <authorList>
            <person name="Miliotis G."/>
            <person name="Sengupta P."/>
            <person name="Hameed A."/>
            <person name="Chuvochina M."/>
            <person name="Mcdonagh F."/>
            <person name="Simpson A.C."/>
            <person name="Singh N.K."/>
            <person name="Rekha P.D."/>
            <person name="Raman K."/>
            <person name="Hugenholtz P."/>
            <person name="Venkateswaran K."/>
        </authorList>
    </citation>
    <scope>NUCLEOTIDE SEQUENCE [LARGE SCALE GENOMIC DNA]</scope>
    <source>
        <strain evidence="1 2">179-BFC-A-HS</strain>
    </source>
</reference>
<dbReference type="SUPFAM" id="SSF52499">
    <property type="entry name" value="Isochorismatase-like hydrolases"/>
    <property type="match status" value="1"/>
</dbReference>
<dbReference type="Proteomes" id="UP001228376">
    <property type="component" value="Unassembled WGS sequence"/>
</dbReference>
<keyword evidence="2" id="KW-1185">Reference proteome</keyword>
<evidence type="ECO:0008006" key="3">
    <source>
        <dbReference type="Google" id="ProtNLM"/>
    </source>
</evidence>
<name>A0ABU5CDK0_9BACI</name>
<evidence type="ECO:0000313" key="1">
    <source>
        <dbReference type="EMBL" id="MDY0404415.1"/>
    </source>
</evidence>
<sequence length="66" mass="7536">MLHFTAIAAYDRGYKVTFIEDAMGTLGNEEAYEIPGLDIRDFVSTVFHWSNVIEVLDFAEYKKASE</sequence>
<dbReference type="Gene3D" id="3.40.50.850">
    <property type="entry name" value="Isochorismatase-like"/>
    <property type="match status" value="1"/>
</dbReference>
<proteinExistence type="predicted"/>
<comment type="caution">
    <text evidence="1">The sequence shown here is derived from an EMBL/GenBank/DDBJ whole genome shotgun (WGS) entry which is preliminary data.</text>
</comment>
<protein>
    <recommendedName>
        <fullName evidence="3">Isochorismatase family protein</fullName>
    </recommendedName>
</protein>
<evidence type="ECO:0000313" key="2">
    <source>
        <dbReference type="Proteomes" id="UP001228376"/>
    </source>
</evidence>